<reference evidence="3" key="1">
    <citation type="submission" date="2020-10" db="EMBL/GenBank/DDBJ databases">
        <title>Unveiling of a novel bifunctional photoreceptor, Dualchrome1, isolated from a cosmopolitan green alga.</title>
        <authorList>
            <person name="Suzuki S."/>
            <person name="Kawachi M."/>
        </authorList>
    </citation>
    <scope>NUCLEOTIDE SEQUENCE</scope>
    <source>
        <strain evidence="3">NIES 2893</strain>
    </source>
</reference>
<dbReference type="Pfam" id="PF12697">
    <property type="entry name" value="Abhydrolase_6"/>
    <property type="match status" value="1"/>
</dbReference>
<comment type="caution">
    <text evidence="3">The sequence shown here is derived from an EMBL/GenBank/DDBJ whole genome shotgun (WGS) entry which is preliminary data.</text>
</comment>
<dbReference type="PANTHER" id="PTHR46438:SF7">
    <property type="entry name" value="ALPHA_BETA-HYDROLASES SUPERFAMILY PROTEIN"/>
    <property type="match status" value="1"/>
</dbReference>
<sequence length="400" mass="43529">MPSTSTTLARARARARCHSSTTRLARRSSPRPSRSSTRVNSLRGVVVDDDDRSGGESTVASPSQFATAFTRGLPEDVVPAFWEWNTLNTKRERKTHLVRYVHMQGEGPTVVLLHPFGGNLLHWRSLYGPLREAKCNVFAVDLLGLGGSEAPQDMNYDVITWASQCSSFVEQVVVPQSSTGTCVLVGTSITSLVALQVAADDVENTDGIRRVEGMCLMNCADGLNGKAVASYDQTNIFVLKYAAPILFSTIDAILNFEPFAKAFFQTFQTKAVLSTFLKVAYVDDDRVDHDLVDLFQAPCRQPGALNAFISVFTGDPGPTPMSLVSRCDDDLPLDVIWGEDDLITPGGAVVGTFFKDLPSTRSNTTFTLIEGAGHCPWDEGDDARGLTTARILKSVLRKAQ</sequence>
<dbReference type="InterPro" id="IPR029058">
    <property type="entry name" value="AB_hydrolase_fold"/>
</dbReference>
<feature type="domain" description="AB hydrolase-1" evidence="2">
    <location>
        <begin position="110"/>
        <end position="379"/>
    </location>
</feature>
<dbReference type="InterPro" id="IPR000073">
    <property type="entry name" value="AB_hydrolase_1"/>
</dbReference>
<accession>A0A830HDV1</accession>
<dbReference type="GO" id="GO:0009507">
    <property type="term" value="C:chloroplast"/>
    <property type="evidence" value="ECO:0007669"/>
    <property type="project" value="TreeGrafter"/>
</dbReference>
<feature type="region of interest" description="Disordered" evidence="1">
    <location>
        <begin position="1"/>
        <end position="63"/>
    </location>
</feature>
<dbReference type="Gene3D" id="3.40.50.1820">
    <property type="entry name" value="alpha/beta hydrolase"/>
    <property type="match status" value="1"/>
</dbReference>
<evidence type="ECO:0000313" key="4">
    <source>
        <dbReference type="Proteomes" id="UP000660262"/>
    </source>
</evidence>
<dbReference type="Proteomes" id="UP000660262">
    <property type="component" value="Unassembled WGS sequence"/>
</dbReference>
<dbReference type="OrthoDB" id="408373at2759"/>
<evidence type="ECO:0000256" key="1">
    <source>
        <dbReference type="SAM" id="MobiDB-lite"/>
    </source>
</evidence>
<evidence type="ECO:0000313" key="3">
    <source>
        <dbReference type="EMBL" id="GHP03990.1"/>
    </source>
</evidence>
<protein>
    <recommendedName>
        <fullName evidence="2">AB hydrolase-1 domain-containing protein</fullName>
    </recommendedName>
</protein>
<dbReference type="GO" id="GO:0047746">
    <property type="term" value="F:chlorophyllase activity"/>
    <property type="evidence" value="ECO:0007669"/>
    <property type="project" value="TreeGrafter"/>
</dbReference>
<dbReference type="AlphaFoldDB" id="A0A830HDV1"/>
<keyword evidence="4" id="KW-1185">Reference proteome</keyword>
<dbReference type="SUPFAM" id="SSF53474">
    <property type="entry name" value="alpha/beta-Hydrolases"/>
    <property type="match status" value="1"/>
</dbReference>
<feature type="compositionally biased region" description="Low complexity" evidence="1">
    <location>
        <begin position="1"/>
        <end position="10"/>
    </location>
</feature>
<gene>
    <name evidence="3" type="ORF">PPROV_000274400</name>
</gene>
<dbReference type="EMBL" id="BNJQ01000006">
    <property type="protein sequence ID" value="GHP03990.1"/>
    <property type="molecule type" value="Genomic_DNA"/>
</dbReference>
<dbReference type="GO" id="GO:0015994">
    <property type="term" value="P:chlorophyll metabolic process"/>
    <property type="evidence" value="ECO:0007669"/>
    <property type="project" value="TreeGrafter"/>
</dbReference>
<proteinExistence type="predicted"/>
<dbReference type="PANTHER" id="PTHR46438">
    <property type="entry name" value="ALPHA/BETA-HYDROLASES SUPERFAMILY PROTEIN"/>
    <property type="match status" value="1"/>
</dbReference>
<organism evidence="3 4">
    <name type="scientific">Pycnococcus provasolii</name>
    <dbReference type="NCBI Taxonomy" id="41880"/>
    <lineage>
        <taxon>Eukaryota</taxon>
        <taxon>Viridiplantae</taxon>
        <taxon>Chlorophyta</taxon>
        <taxon>Pseudoscourfieldiophyceae</taxon>
        <taxon>Pseudoscourfieldiales</taxon>
        <taxon>Pycnococcaceae</taxon>
        <taxon>Pycnococcus</taxon>
    </lineage>
</organism>
<evidence type="ECO:0000259" key="2">
    <source>
        <dbReference type="Pfam" id="PF12697"/>
    </source>
</evidence>
<name>A0A830HDV1_9CHLO</name>